<feature type="repeat" description="PPR" evidence="2">
    <location>
        <begin position="39"/>
        <end position="73"/>
    </location>
</feature>
<keyword evidence="1" id="KW-0677">Repeat</keyword>
<accession>A0ABP1AS92</accession>
<dbReference type="InterPro" id="IPR011990">
    <property type="entry name" value="TPR-like_helical_dom_sf"/>
</dbReference>
<protein>
    <recommendedName>
        <fullName evidence="5">Pentatricopeptide repeat-containing protein</fullName>
    </recommendedName>
</protein>
<dbReference type="InterPro" id="IPR046960">
    <property type="entry name" value="PPR_At4g14850-like_plant"/>
</dbReference>
<dbReference type="Pfam" id="PF01535">
    <property type="entry name" value="PPR"/>
    <property type="match status" value="1"/>
</dbReference>
<dbReference type="PANTHER" id="PTHR47926:SF455">
    <property type="entry name" value="PENTACOTRIPEPTIDE-REPEAT REGION OF PRORP DOMAIN-CONTAINING PROTEIN"/>
    <property type="match status" value="1"/>
</dbReference>
<dbReference type="PROSITE" id="PS51375">
    <property type="entry name" value="PPR"/>
    <property type="match status" value="1"/>
</dbReference>
<dbReference type="EMBL" id="OZ023716">
    <property type="protein sequence ID" value="CAK9865443.1"/>
    <property type="molecule type" value="Genomic_DNA"/>
</dbReference>
<reference evidence="3" key="1">
    <citation type="submission" date="2024-03" db="EMBL/GenBank/DDBJ databases">
        <authorList>
            <consortium name="ELIXIR-Norway"/>
            <consortium name="Elixir Norway"/>
        </authorList>
    </citation>
    <scope>NUCLEOTIDE SEQUENCE</scope>
</reference>
<proteinExistence type="predicted"/>
<name>A0ABP1AS92_9BRYO</name>
<evidence type="ECO:0000313" key="3">
    <source>
        <dbReference type="EMBL" id="CAK9865443.1"/>
    </source>
</evidence>
<dbReference type="Proteomes" id="UP001497522">
    <property type="component" value="Chromosome 15"/>
</dbReference>
<evidence type="ECO:0000256" key="1">
    <source>
        <dbReference type="ARBA" id="ARBA00022737"/>
    </source>
</evidence>
<gene>
    <name evidence="3" type="ORF">CSSPJE1EN2_LOCUS8438</name>
</gene>
<dbReference type="PANTHER" id="PTHR47926">
    <property type="entry name" value="PENTATRICOPEPTIDE REPEAT-CONTAINING PROTEIN"/>
    <property type="match status" value="1"/>
</dbReference>
<organism evidence="3 4">
    <name type="scientific">Sphagnum jensenii</name>
    <dbReference type="NCBI Taxonomy" id="128206"/>
    <lineage>
        <taxon>Eukaryota</taxon>
        <taxon>Viridiplantae</taxon>
        <taxon>Streptophyta</taxon>
        <taxon>Embryophyta</taxon>
        <taxon>Bryophyta</taxon>
        <taxon>Sphagnophytina</taxon>
        <taxon>Sphagnopsida</taxon>
        <taxon>Sphagnales</taxon>
        <taxon>Sphagnaceae</taxon>
        <taxon>Sphagnum</taxon>
    </lineage>
</organism>
<dbReference type="InterPro" id="IPR002885">
    <property type="entry name" value="PPR_rpt"/>
</dbReference>
<keyword evidence="4" id="KW-1185">Reference proteome</keyword>
<dbReference type="Pfam" id="PF13041">
    <property type="entry name" value="PPR_2"/>
    <property type="match status" value="1"/>
</dbReference>
<evidence type="ECO:0000313" key="4">
    <source>
        <dbReference type="Proteomes" id="UP001497522"/>
    </source>
</evidence>
<sequence length="195" mass="21025">MQPNSVTFAGVLNACASCVALEEGRSVHYQIIQSGLESDVVVGSSLVDIYAKCGSIQDSWRVFNKMPSQNVATWNAILGGCAKHGHAKEALKHSEQMSEGVQPDGKTLVCLLSACSHAGLVDEEMHLYASMIKDYMIAAELEHYACMVDLLGHAGNLQEAENMIKSMPFKPDVATWMGMLGGCRTHGKEDGKTCC</sequence>
<evidence type="ECO:0008006" key="5">
    <source>
        <dbReference type="Google" id="ProtNLM"/>
    </source>
</evidence>
<evidence type="ECO:0000256" key="2">
    <source>
        <dbReference type="PROSITE-ProRule" id="PRU00708"/>
    </source>
</evidence>
<dbReference type="Gene3D" id="1.25.40.10">
    <property type="entry name" value="Tetratricopeptide repeat domain"/>
    <property type="match status" value="1"/>
</dbReference>